<feature type="transmembrane region" description="Helical" evidence="10">
    <location>
        <begin position="670"/>
        <end position="689"/>
    </location>
</feature>
<evidence type="ECO:0000256" key="10">
    <source>
        <dbReference type="RuleBase" id="RU365011"/>
    </source>
</evidence>
<comment type="similarity">
    <text evidence="2 10">Belongs to the GPI inositol-deacylase family.</text>
</comment>
<dbReference type="GO" id="GO:0006505">
    <property type="term" value="P:GPI anchor metabolic process"/>
    <property type="evidence" value="ECO:0007669"/>
    <property type="project" value="TreeGrafter"/>
</dbReference>
<evidence type="ECO:0000256" key="4">
    <source>
        <dbReference type="ARBA" id="ARBA00022692"/>
    </source>
</evidence>
<keyword evidence="4 10" id="KW-0812">Transmembrane</keyword>
<feature type="transmembrane region" description="Helical" evidence="10">
    <location>
        <begin position="7"/>
        <end position="27"/>
    </location>
</feature>
<keyword evidence="7 10" id="KW-0653">Protein transport</keyword>
<feature type="region of interest" description="Disordered" evidence="11">
    <location>
        <begin position="752"/>
        <end position="774"/>
    </location>
</feature>
<dbReference type="Gene3D" id="3.40.50.1820">
    <property type="entry name" value="alpha/beta hydrolase"/>
    <property type="match status" value="1"/>
</dbReference>
<dbReference type="GO" id="GO:0006888">
    <property type="term" value="P:endoplasmic reticulum to Golgi vesicle-mediated transport"/>
    <property type="evidence" value="ECO:0007669"/>
    <property type="project" value="TreeGrafter"/>
</dbReference>
<dbReference type="SUPFAM" id="SSF53474">
    <property type="entry name" value="alpha/beta-Hydrolases"/>
    <property type="match status" value="1"/>
</dbReference>
<name>A0A6G1SMM2_9ACAR</name>
<dbReference type="GO" id="GO:0050185">
    <property type="term" value="F:phosphatidylinositol deacylase activity"/>
    <property type="evidence" value="ECO:0007669"/>
    <property type="project" value="TreeGrafter"/>
</dbReference>
<dbReference type="EMBL" id="GGYP01006877">
    <property type="protein sequence ID" value="MDE51648.1"/>
    <property type="molecule type" value="Transcribed_RNA"/>
</dbReference>
<evidence type="ECO:0000256" key="1">
    <source>
        <dbReference type="ARBA" id="ARBA00004477"/>
    </source>
</evidence>
<dbReference type="PANTHER" id="PTHR15495:SF7">
    <property type="entry name" value="GPI INOSITOL-DEACYLASE"/>
    <property type="match status" value="1"/>
</dbReference>
<dbReference type="EC" id="3.1.-.-" evidence="10"/>
<feature type="transmembrane region" description="Helical" evidence="10">
    <location>
        <begin position="943"/>
        <end position="962"/>
    </location>
</feature>
<dbReference type="AlphaFoldDB" id="A0A6G1SMM2"/>
<evidence type="ECO:0000256" key="8">
    <source>
        <dbReference type="ARBA" id="ARBA00022989"/>
    </source>
</evidence>
<feature type="transmembrane region" description="Helical" evidence="10">
    <location>
        <begin position="639"/>
        <end position="658"/>
    </location>
</feature>
<dbReference type="InterPro" id="IPR029058">
    <property type="entry name" value="AB_hydrolase_fold"/>
</dbReference>
<organism evidence="13">
    <name type="scientific">Aceria tosichella</name>
    <name type="common">wheat curl mite</name>
    <dbReference type="NCBI Taxonomy" id="561515"/>
    <lineage>
        <taxon>Eukaryota</taxon>
        <taxon>Metazoa</taxon>
        <taxon>Ecdysozoa</taxon>
        <taxon>Arthropoda</taxon>
        <taxon>Chelicerata</taxon>
        <taxon>Arachnida</taxon>
        <taxon>Acari</taxon>
        <taxon>Acariformes</taxon>
        <taxon>Trombidiformes</taxon>
        <taxon>Prostigmata</taxon>
        <taxon>Eupodina</taxon>
        <taxon>Eriophyoidea</taxon>
        <taxon>Eriophyidae</taxon>
        <taxon>Eriophyinae</taxon>
        <taxon>Aceriini</taxon>
        <taxon>Aceria</taxon>
    </lineage>
</organism>
<dbReference type="InterPro" id="IPR012908">
    <property type="entry name" value="PGAP1-ab_dom-like"/>
</dbReference>
<evidence type="ECO:0000256" key="3">
    <source>
        <dbReference type="ARBA" id="ARBA00022448"/>
    </source>
</evidence>
<accession>A0A6G1SMM2</accession>
<evidence type="ECO:0000256" key="7">
    <source>
        <dbReference type="ARBA" id="ARBA00022927"/>
    </source>
</evidence>
<comment type="function">
    <text evidence="10">Involved in inositol deacylation of GPI-anchored proteins which plays important roles in the quality control and ER-associated degradation of GPI-anchored proteins.</text>
</comment>
<comment type="subcellular location">
    <subcellularLocation>
        <location evidence="1">Endoplasmic reticulum membrane</location>
        <topology evidence="1">Multi-pass membrane protein</topology>
    </subcellularLocation>
</comment>
<dbReference type="PANTHER" id="PTHR15495">
    <property type="entry name" value="NEGATIVE REGULATOR OF VESICLE FORMATION-RELATED"/>
    <property type="match status" value="1"/>
</dbReference>
<feature type="transmembrane region" description="Helical" evidence="10">
    <location>
        <begin position="913"/>
        <end position="937"/>
    </location>
</feature>
<dbReference type="Pfam" id="PF07819">
    <property type="entry name" value="PGAP1"/>
    <property type="match status" value="1"/>
</dbReference>
<feature type="transmembrane region" description="Helical" evidence="10">
    <location>
        <begin position="787"/>
        <end position="812"/>
    </location>
</feature>
<reference evidence="13" key="1">
    <citation type="submission" date="2018-10" db="EMBL/GenBank/DDBJ databases">
        <title>Transcriptome assembly of Aceria tosichella (Wheat curl mite) Type 2.</title>
        <authorList>
            <person name="Scully E.D."/>
            <person name="Geib S.M."/>
            <person name="Palmer N.A."/>
            <person name="Gupta A.K."/>
            <person name="Sarath G."/>
            <person name="Tatineni S."/>
        </authorList>
    </citation>
    <scope>NUCLEOTIDE SEQUENCE</scope>
    <source>
        <strain evidence="13">LincolnNE</strain>
    </source>
</reference>
<sequence length="976" mass="111221">MKALKLGFWLHLSLVIITSYIVITYFFEPHDNQCQMTFMMEPPKFKPITIYNSMQESLTTPSSNNNNNDKYNTHDYKLFMYREHGFPLENNLQYDLKDSMPILFVPGNAGSYQQVRSLASTCIRRQFQSVDAFKFIFYTIDFRAQLSGLDGGLIESQIQFVHLAVKKIISMHPIETNGVILVGHSVGGFIAKALLTNPDFDPASIPLLINLASPITRPFVNFDSKMRHLYHSTHDAWSQRQNLSSTLSISISGGPSDRLVPTHLSLDPQYDISLTTSSIDEVWLTTDHVSITWCRELMNKLAQLLSALMDKKKTRLVDGKEQQIAIALNELVTDASNQIDNISMGSISREQPVLNTITIQEFTGLFVAYRSTLIESPLIINMTTNREHGDLFVWLEHIGTIKKNGIYGCDDVVLASSKAHCIGKIDLSPRMRTIPSRRYEPNKKSFIIKDESHLVKYLIMDFTITSRLNGESRKFKTPEPIPFPESISIQTIDDQEMKSLYIPTLFEYLMTIPWSKTSLAHEIVPNRKKRVNYLRYKLERLNRWTQYYTILIESGACATSDKNSEMTAILIQDHYFGQSFHPKKDKSSVIVKLNAQRFVLLHNQSTKAPSTYLELYIDGKCSTHLDVRFDFWSFIEATIQIYLGHILILASFIAYTSTISRAPTIFPQRIFGLDIRLTWSILFAAIFMVTNQGGDHDFRDILIMVVSIVVLASGSIALIEYVIDRLIDLATIVNNFQMFIRKRVLDYCKGEDDDKDQTATQNCNSSRNRGSTGSGLKSIRFDYEWSVIVMTAIGSFVFSVALMELCIFFMLLKLRLKLSLMKSKLTAESRMDEEAPKAINDEIYTMTLSLTTVNTLSLICNIPVALLKINSMDMFVSLDLNFIASLVALISAKIICQWVESTVEDEVCEPSNILFTSLAKFSLHLPLSFALIPIWMVWSDIRIISYVEMILFILVVGSILSWQTDRKKINKKKKTD</sequence>
<evidence type="ECO:0000256" key="6">
    <source>
        <dbReference type="ARBA" id="ARBA00022824"/>
    </source>
</evidence>
<keyword evidence="5 10" id="KW-0378">Hydrolase</keyword>
<protein>
    <recommendedName>
        <fullName evidence="10">GPI inositol-deacylase</fullName>
        <ecNumber evidence="10">3.1.-.-</ecNumber>
    </recommendedName>
</protein>
<keyword evidence="9 10" id="KW-0472">Membrane</keyword>
<evidence type="ECO:0000256" key="5">
    <source>
        <dbReference type="ARBA" id="ARBA00022801"/>
    </source>
</evidence>
<evidence type="ECO:0000256" key="2">
    <source>
        <dbReference type="ARBA" id="ARBA00006931"/>
    </source>
</evidence>
<evidence type="ECO:0000259" key="12">
    <source>
        <dbReference type="Pfam" id="PF07819"/>
    </source>
</evidence>
<keyword evidence="3 10" id="KW-0813">Transport</keyword>
<gene>
    <name evidence="13" type="primary">PGAP1_1</name>
    <name evidence="13" type="ORF">g.11566</name>
</gene>
<keyword evidence="8 10" id="KW-1133">Transmembrane helix</keyword>
<evidence type="ECO:0000256" key="11">
    <source>
        <dbReference type="SAM" id="MobiDB-lite"/>
    </source>
</evidence>
<dbReference type="GO" id="GO:0015031">
    <property type="term" value="P:protein transport"/>
    <property type="evidence" value="ECO:0007669"/>
    <property type="project" value="UniProtKB-KW"/>
</dbReference>
<proteinExistence type="inferred from homology"/>
<feature type="compositionally biased region" description="Low complexity" evidence="11">
    <location>
        <begin position="764"/>
        <end position="774"/>
    </location>
</feature>
<feature type="transmembrane region" description="Helical" evidence="10">
    <location>
        <begin position="701"/>
        <end position="723"/>
    </location>
</feature>
<keyword evidence="6 10" id="KW-0256">Endoplasmic reticulum</keyword>
<evidence type="ECO:0000256" key="9">
    <source>
        <dbReference type="ARBA" id="ARBA00023136"/>
    </source>
</evidence>
<feature type="domain" description="GPI inositol-deacylase PGAP1-like alpha/beta" evidence="12">
    <location>
        <begin position="99"/>
        <end position="306"/>
    </location>
</feature>
<evidence type="ECO:0000313" key="13">
    <source>
        <dbReference type="EMBL" id="MDE51648.1"/>
    </source>
</evidence>
<dbReference type="InterPro" id="IPR039529">
    <property type="entry name" value="PGAP1/BST1"/>
</dbReference>
<dbReference type="GO" id="GO:0005789">
    <property type="term" value="C:endoplasmic reticulum membrane"/>
    <property type="evidence" value="ECO:0007669"/>
    <property type="project" value="UniProtKB-SubCell"/>
</dbReference>